<dbReference type="Gene3D" id="3.40.50.300">
    <property type="entry name" value="P-loop containing nucleotide triphosphate hydrolases"/>
    <property type="match status" value="1"/>
</dbReference>
<organism evidence="4 5">
    <name type="scientific">Entamoeba invadens IP1</name>
    <dbReference type="NCBI Taxonomy" id="370355"/>
    <lineage>
        <taxon>Eukaryota</taxon>
        <taxon>Amoebozoa</taxon>
        <taxon>Evosea</taxon>
        <taxon>Archamoebae</taxon>
        <taxon>Mastigamoebida</taxon>
        <taxon>Entamoebidae</taxon>
        <taxon>Entamoeba</taxon>
    </lineage>
</organism>
<name>L7FJT6_ENTIV</name>
<dbReference type="KEGG" id="eiv:EIN_444900"/>
<dbReference type="VEuPathDB" id="AmoebaDB:EIN_444900"/>
<evidence type="ECO:0000256" key="2">
    <source>
        <dbReference type="ARBA" id="ARBA00023134"/>
    </source>
</evidence>
<dbReference type="SUPFAM" id="SSF52540">
    <property type="entry name" value="P-loop containing nucleoside triphosphate hydrolases"/>
    <property type="match status" value="1"/>
</dbReference>
<dbReference type="Proteomes" id="UP000014680">
    <property type="component" value="Unassembled WGS sequence"/>
</dbReference>
<evidence type="ECO:0000256" key="1">
    <source>
        <dbReference type="ARBA" id="ARBA00022741"/>
    </source>
</evidence>
<reference evidence="4 5" key="1">
    <citation type="submission" date="2012-10" db="EMBL/GenBank/DDBJ databases">
        <authorList>
            <person name="Zafar N."/>
            <person name="Inman J."/>
            <person name="Hall N."/>
            <person name="Lorenzi H."/>
            <person name="Caler E."/>
        </authorList>
    </citation>
    <scope>NUCLEOTIDE SEQUENCE [LARGE SCALE GENOMIC DNA]</scope>
    <source>
        <strain evidence="4 5">IP1</strain>
    </source>
</reference>
<keyword evidence="3" id="KW-0449">Lipoprotein</keyword>
<dbReference type="PROSITE" id="PS51421">
    <property type="entry name" value="RAS"/>
    <property type="match status" value="1"/>
</dbReference>
<proteinExistence type="predicted"/>
<evidence type="ECO:0000256" key="3">
    <source>
        <dbReference type="ARBA" id="ARBA00023288"/>
    </source>
</evidence>
<evidence type="ECO:0000313" key="5">
    <source>
        <dbReference type="Proteomes" id="UP000014680"/>
    </source>
</evidence>
<sequence length="112" mass="12890">MGAIIVYSVTSRNSFESLDYWIDLITKERSGDISIVLVASKCDLEKVVSDEEGLRYAERVGYPLVFCSSNTGEGINEIFFNAAFPNREFTYPDKRVKIVEWYDYMVPKCYIC</sequence>
<dbReference type="Pfam" id="PF00071">
    <property type="entry name" value="Ras"/>
    <property type="match status" value="1"/>
</dbReference>
<keyword evidence="1" id="KW-0547">Nucleotide-binding</keyword>
<dbReference type="GO" id="GO:0005525">
    <property type="term" value="F:GTP binding"/>
    <property type="evidence" value="ECO:0007669"/>
    <property type="project" value="UniProtKB-KW"/>
</dbReference>
<accession>L7FJT6</accession>
<dbReference type="GeneID" id="14882945"/>
<dbReference type="OrthoDB" id="9989112at2759"/>
<dbReference type="RefSeq" id="XP_004183316.1">
    <property type="nucleotide sequence ID" value="XM_004183268.1"/>
</dbReference>
<protein>
    <submittedName>
        <fullName evidence="4">Uncharacterized protein</fullName>
    </submittedName>
</protein>
<evidence type="ECO:0000313" key="4">
    <source>
        <dbReference type="EMBL" id="ELP83970.1"/>
    </source>
</evidence>
<dbReference type="InterPro" id="IPR027417">
    <property type="entry name" value="P-loop_NTPase"/>
</dbReference>
<dbReference type="PANTHER" id="PTHR47977">
    <property type="entry name" value="RAS-RELATED PROTEIN RAB"/>
    <property type="match status" value="1"/>
</dbReference>
<dbReference type="AlphaFoldDB" id="L7FJT6"/>
<keyword evidence="5" id="KW-1185">Reference proteome</keyword>
<dbReference type="SMART" id="SM00175">
    <property type="entry name" value="RAB"/>
    <property type="match status" value="1"/>
</dbReference>
<dbReference type="PROSITE" id="PS51419">
    <property type="entry name" value="RAB"/>
    <property type="match status" value="1"/>
</dbReference>
<keyword evidence="2" id="KW-0342">GTP-binding</keyword>
<dbReference type="CDD" id="cd00154">
    <property type="entry name" value="Rab"/>
    <property type="match status" value="1"/>
</dbReference>
<gene>
    <name evidence="4" type="ORF">EIN_444900</name>
</gene>
<dbReference type="InterPro" id="IPR001806">
    <property type="entry name" value="Small_GTPase"/>
</dbReference>
<dbReference type="EMBL" id="KB207194">
    <property type="protein sequence ID" value="ELP83970.1"/>
    <property type="molecule type" value="Genomic_DNA"/>
</dbReference>
<dbReference type="InterPro" id="IPR050227">
    <property type="entry name" value="Rab"/>
</dbReference>
<dbReference type="GO" id="GO:0003924">
    <property type="term" value="F:GTPase activity"/>
    <property type="evidence" value="ECO:0007669"/>
    <property type="project" value="InterPro"/>
</dbReference>